<dbReference type="OrthoDB" id="1495656at2"/>
<evidence type="ECO:0000313" key="1">
    <source>
        <dbReference type="EMBL" id="KOO69140.1"/>
    </source>
</evidence>
<name>A0A8E1UQN1_9BACT</name>
<dbReference type="Proteomes" id="UP000036951">
    <property type="component" value="Unassembled WGS sequence"/>
</dbReference>
<keyword evidence="2" id="KW-1185">Reference proteome</keyword>
<dbReference type="RefSeq" id="WP_053397909.1">
    <property type="nucleotide sequence ID" value="NZ_LFQU01000005.1"/>
</dbReference>
<comment type="caution">
    <text evidence="1">The sequence shown here is derived from an EMBL/GenBank/DDBJ whole genome shotgun (WGS) entry which is preliminary data.</text>
</comment>
<gene>
    <name evidence="1" type="ORF">ACU52_04520</name>
</gene>
<accession>A0A8E1UQN1</accession>
<reference evidence="1 2" key="1">
    <citation type="submission" date="2015-06" db="EMBL/GenBank/DDBJ databases">
        <title>Prevotella sp. 109, sp. nov., a novel member of the family Prevotellaceae isolated from human faeces.</title>
        <authorList>
            <person name="Shkoporov A.N."/>
            <person name="Chaplin A.V."/>
            <person name="Kafarskaia L.I."/>
            <person name="Efimov B.A."/>
        </authorList>
    </citation>
    <scope>NUCLEOTIDE SEQUENCE [LARGE SCALE GENOMIC DNA]</scope>
    <source>
        <strain evidence="1 2">109</strain>
    </source>
</reference>
<proteinExistence type="predicted"/>
<dbReference type="EMBL" id="LFQU01000005">
    <property type="protein sequence ID" value="KOO69140.1"/>
    <property type="molecule type" value="Genomic_DNA"/>
</dbReference>
<protein>
    <recommendedName>
        <fullName evidence="3">Lipoprotein</fullName>
    </recommendedName>
</protein>
<dbReference type="AlphaFoldDB" id="A0A8E1UQN1"/>
<dbReference type="PROSITE" id="PS51257">
    <property type="entry name" value="PROKAR_LIPOPROTEIN"/>
    <property type="match status" value="1"/>
</dbReference>
<evidence type="ECO:0000313" key="2">
    <source>
        <dbReference type="Proteomes" id="UP000036951"/>
    </source>
</evidence>
<sequence>MKTNIIIIVACLSSILAGCSNKSQSSAKTLRFEDLPIDVRLKFKQVYNYCPPPTFNGSDTIEYMPPFIEAYNMNGDTAIIKMSKMMFSNSFTIYSDGKSIKLDLNILERVFIIKGDSIYYPISGNGITTSGEPRSSNIKVDTLMFQVSIMIRRTK</sequence>
<evidence type="ECO:0008006" key="3">
    <source>
        <dbReference type="Google" id="ProtNLM"/>
    </source>
</evidence>
<organism evidence="1 2">
    <name type="scientific">Xylanibacter rarus</name>
    <dbReference type="NCBI Taxonomy" id="1676614"/>
    <lineage>
        <taxon>Bacteria</taxon>
        <taxon>Pseudomonadati</taxon>
        <taxon>Bacteroidota</taxon>
        <taxon>Bacteroidia</taxon>
        <taxon>Bacteroidales</taxon>
        <taxon>Prevotellaceae</taxon>
        <taxon>Xylanibacter</taxon>
    </lineage>
</organism>